<evidence type="ECO:0000313" key="1">
    <source>
        <dbReference type="EMBL" id="KOC63173.1"/>
    </source>
</evidence>
<keyword evidence="2" id="KW-1185">Reference proteome</keyword>
<evidence type="ECO:0000313" key="2">
    <source>
        <dbReference type="Proteomes" id="UP000053825"/>
    </source>
</evidence>
<reference evidence="1 2" key="1">
    <citation type="submission" date="2015-07" db="EMBL/GenBank/DDBJ databases">
        <title>The genome of Habropoda laboriosa.</title>
        <authorList>
            <person name="Pan H."/>
            <person name="Kapheim K."/>
        </authorList>
    </citation>
    <scope>NUCLEOTIDE SEQUENCE [LARGE SCALE GENOMIC DNA]</scope>
    <source>
        <strain evidence="1">0110345459</strain>
    </source>
</reference>
<organism evidence="1 2">
    <name type="scientific">Habropoda laboriosa</name>
    <dbReference type="NCBI Taxonomy" id="597456"/>
    <lineage>
        <taxon>Eukaryota</taxon>
        <taxon>Metazoa</taxon>
        <taxon>Ecdysozoa</taxon>
        <taxon>Arthropoda</taxon>
        <taxon>Hexapoda</taxon>
        <taxon>Insecta</taxon>
        <taxon>Pterygota</taxon>
        <taxon>Neoptera</taxon>
        <taxon>Endopterygota</taxon>
        <taxon>Hymenoptera</taxon>
        <taxon>Apocrita</taxon>
        <taxon>Aculeata</taxon>
        <taxon>Apoidea</taxon>
        <taxon>Anthophila</taxon>
        <taxon>Apidae</taxon>
        <taxon>Habropoda</taxon>
    </lineage>
</organism>
<gene>
    <name evidence="1" type="ORF">WH47_02682</name>
</gene>
<dbReference type="Proteomes" id="UP000053825">
    <property type="component" value="Unassembled WGS sequence"/>
</dbReference>
<protein>
    <submittedName>
        <fullName evidence="1">Uncharacterized protein</fullName>
    </submittedName>
</protein>
<name>A0A0L7QX24_9HYME</name>
<proteinExistence type="predicted"/>
<dbReference type="AlphaFoldDB" id="A0A0L7QX24"/>
<sequence>MTLVVAFNVQIFFIPLERKRTLVRVRCLYAMECRKECPWKERQTHWP</sequence>
<dbReference type="EMBL" id="KQ414705">
    <property type="protein sequence ID" value="KOC63173.1"/>
    <property type="molecule type" value="Genomic_DNA"/>
</dbReference>
<accession>A0A0L7QX24</accession>